<reference evidence="3" key="1">
    <citation type="journal article" date="2019" name="Curr. Biol.">
        <title>Genome Sequence of Striga asiatica Provides Insight into the Evolution of Plant Parasitism.</title>
        <authorList>
            <person name="Yoshida S."/>
            <person name="Kim S."/>
            <person name="Wafula E.K."/>
            <person name="Tanskanen J."/>
            <person name="Kim Y.M."/>
            <person name="Honaas L."/>
            <person name="Yang Z."/>
            <person name="Spallek T."/>
            <person name="Conn C.E."/>
            <person name="Ichihashi Y."/>
            <person name="Cheong K."/>
            <person name="Cui S."/>
            <person name="Der J.P."/>
            <person name="Gundlach H."/>
            <person name="Jiao Y."/>
            <person name="Hori C."/>
            <person name="Ishida J.K."/>
            <person name="Kasahara H."/>
            <person name="Kiba T."/>
            <person name="Kim M.S."/>
            <person name="Koo N."/>
            <person name="Laohavisit A."/>
            <person name="Lee Y.H."/>
            <person name="Lumba S."/>
            <person name="McCourt P."/>
            <person name="Mortimer J.C."/>
            <person name="Mutuku J.M."/>
            <person name="Nomura T."/>
            <person name="Sasaki-Sekimoto Y."/>
            <person name="Seto Y."/>
            <person name="Wang Y."/>
            <person name="Wakatake T."/>
            <person name="Sakakibara H."/>
            <person name="Demura T."/>
            <person name="Yamaguchi S."/>
            <person name="Yoneyama K."/>
            <person name="Manabe R.I."/>
            <person name="Nelson D.C."/>
            <person name="Schulman A.H."/>
            <person name="Timko M.P."/>
            <person name="dePamphilis C.W."/>
            <person name="Choi D."/>
            <person name="Shirasu K."/>
        </authorList>
    </citation>
    <scope>NUCLEOTIDE SEQUENCE [LARGE SCALE GENOMIC DNA]</scope>
    <source>
        <strain evidence="3">cv. UVA1</strain>
    </source>
</reference>
<dbReference type="Proteomes" id="UP000325081">
    <property type="component" value="Unassembled WGS sequence"/>
</dbReference>
<feature type="compositionally biased region" description="Basic and acidic residues" evidence="1">
    <location>
        <begin position="95"/>
        <end position="118"/>
    </location>
</feature>
<gene>
    <name evidence="2" type="ORF">STAS_07536</name>
</gene>
<evidence type="ECO:0000256" key="1">
    <source>
        <dbReference type="SAM" id="MobiDB-lite"/>
    </source>
</evidence>
<name>A0A5A7PFL5_STRAF</name>
<accession>A0A5A7PFL5</accession>
<organism evidence="2 3">
    <name type="scientific">Striga asiatica</name>
    <name type="common">Asiatic witchweed</name>
    <name type="synonym">Buchnera asiatica</name>
    <dbReference type="NCBI Taxonomy" id="4170"/>
    <lineage>
        <taxon>Eukaryota</taxon>
        <taxon>Viridiplantae</taxon>
        <taxon>Streptophyta</taxon>
        <taxon>Embryophyta</taxon>
        <taxon>Tracheophyta</taxon>
        <taxon>Spermatophyta</taxon>
        <taxon>Magnoliopsida</taxon>
        <taxon>eudicotyledons</taxon>
        <taxon>Gunneridae</taxon>
        <taxon>Pentapetalae</taxon>
        <taxon>asterids</taxon>
        <taxon>lamiids</taxon>
        <taxon>Lamiales</taxon>
        <taxon>Orobanchaceae</taxon>
        <taxon>Buchnereae</taxon>
        <taxon>Striga</taxon>
    </lineage>
</organism>
<sequence length="193" mass="21793">MAGGRPMAVAETRWRYAAAGEDVTSVSPRYCVCVSVLTFMIGVGEQNTFEAETGGRRRRLEAEARRGEAGGVLEGRRQRPRPEADAEAWAEVGEPEGRDVRRLKGERQDEATCKRDDLSPSGCSRTSSSSSLRPPRASSNDPNLNWAMRMPLSRKSTWKHILRIEMKKENQMKRKMGFREKRLKEGPRHGNTF</sequence>
<proteinExistence type="predicted"/>
<protein>
    <submittedName>
        <fullName evidence="2">Ribosome-binding factor A</fullName>
    </submittedName>
</protein>
<dbReference type="AlphaFoldDB" id="A0A5A7PFL5"/>
<comment type="caution">
    <text evidence="2">The sequence shown here is derived from an EMBL/GenBank/DDBJ whole genome shotgun (WGS) entry which is preliminary data.</text>
</comment>
<feature type="compositionally biased region" description="Basic and acidic residues" evidence="1">
    <location>
        <begin position="60"/>
        <end position="84"/>
    </location>
</feature>
<dbReference type="EMBL" id="BKCP01004494">
    <property type="protein sequence ID" value="GER31531.1"/>
    <property type="molecule type" value="Genomic_DNA"/>
</dbReference>
<feature type="compositionally biased region" description="Low complexity" evidence="1">
    <location>
        <begin position="119"/>
        <end position="139"/>
    </location>
</feature>
<evidence type="ECO:0000313" key="3">
    <source>
        <dbReference type="Proteomes" id="UP000325081"/>
    </source>
</evidence>
<keyword evidence="3" id="KW-1185">Reference proteome</keyword>
<evidence type="ECO:0000313" key="2">
    <source>
        <dbReference type="EMBL" id="GER31531.1"/>
    </source>
</evidence>
<feature type="region of interest" description="Disordered" evidence="1">
    <location>
        <begin position="53"/>
        <end position="146"/>
    </location>
</feature>